<reference evidence="2 3" key="1">
    <citation type="submission" date="2017-10" db="EMBL/GenBank/DDBJ databases">
        <authorList>
            <person name="Regsiter A."/>
            <person name="William W."/>
        </authorList>
    </citation>
    <scope>NUCLEOTIDE SEQUENCE [LARGE SCALE GENOMIC DNA]</scope>
    <source>
        <strain evidence="2 3">CFBP7430</strain>
    </source>
</reference>
<organism evidence="2 3">
    <name type="scientific">Xanthomonas campestris pv. phaseoli</name>
    <dbReference type="NCBI Taxonomy" id="317013"/>
    <lineage>
        <taxon>Bacteria</taxon>
        <taxon>Pseudomonadati</taxon>
        <taxon>Pseudomonadota</taxon>
        <taxon>Gammaproteobacteria</taxon>
        <taxon>Lysobacterales</taxon>
        <taxon>Lysobacteraceae</taxon>
        <taxon>Xanthomonas</taxon>
    </lineage>
</organism>
<feature type="compositionally biased region" description="Basic and acidic residues" evidence="1">
    <location>
        <begin position="102"/>
        <end position="113"/>
    </location>
</feature>
<sequence>MGNGEWAKATAPLLPDSRLPIPDSRRLKETPHEPLAARRAACLQHRLGDRGGVHAPHASQAVRAVVQARTHARRTEYRIRPAAAGAGHVGGKQPGRSGRACAHRDEVPGDQRHRGGAPMTGRQNSRFARRSRRQDGAHAGASVTKRQDSRFARRSRPQGGAHGGASVTKRQDSRFARRSRPQGGAHGGAP</sequence>
<name>A0AB38E1F9_XANCH</name>
<comment type="caution">
    <text evidence="2">The sequence shown here is derived from an EMBL/GenBank/DDBJ whole genome shotgun (WGS) entry which is preliminary data.</text>
</comment>
<feature type="region of interest" description="Disordered" evidence="1">
    <location>
        <begin position="1"/>
        <end position="34"/>
    </location>
</feature>
<evidence type="ECO:0000313" key="2">
    <source>
        <dbReference type="EMBL" id="SON89127.1"/>
    </source>
</evidence>
<feature type="region of interest" description="Disordered" evidence="1">
    <location>
        <begin position="80"/>
        <end position="190"/>
    </location>
</feature>
<dbReference type="Proteomes" id="UP000234166">
    <property type="component" value="Unassembled WGS sequence"/>
</dbReference>
<dbReference type="EMBL" id="OCYS01000095">
    <property type="protein sequence ID" value="SON89127.1"/>
    <property type="molecule type" value="Genomic_DNA"/>
</dbReference>
<evidence type="ECO:0000313" key="3">
    <source>
        <dbReference type="Proteomes" id="UP000234166"/>
    </source>
</evidence>
<proteinExistence type="predicted"/>
<accession>A0AB38E1F9</accession>
<gene>
    <name evidence="2" type="ORF">XAP7430_400189</name>
</gene>
<evidence type="ECO:0000256" key="1">
    <source>
        <dbReference type="SAM" id="MobiDB-lite"/>
    </source>
</evidence>
<protein>
    <submittedName>
        <fullName evidence="2">Uncharacterized protein</fullName>
    </submittedName>
</protein>
<dbReference type="AlphaFoldDB" id="A0AB38E1F9"/>
<feature type="compositionally biased region" description="Basic and acidic residues" evidence="1">
    <location>
        <begin position="23"/>
        <end position="34"/>
    </location>
</feature>